<evidence type="ECO:0000256" key="10">
    <source>
        <dbReference type="RuleBase" id="RU364125"/>
    </source>
</evidence>
<keyword evidence="5 10" id="KW-0145">Chemotaxis</keyword>
<keyword evidence="11" id="KW-0969">Cilium</keyword>
<evidence type="ECO:0000256" key="2">
    <source>
        <dbReference type="ARBA" id="ARBA00004162"/>
    </source>
</evidence>
<dbReference type="EMBL" id="CP020814">
    <property type="protein sequence ID" value="ARK30991.1"/>
    <property type="molecule type" value="Genomic_DNA"/>
</dbReference>
<dbReference type="GO" id="GO:0006935">
    <property type="term" value="P:chemotaxis"/>
    <property type="evidence" value="ECO:0007669"/>
    <property type="project" value="UniProtKB-KW"/>
</dbReference>
<comment type="similarity">
    <text evidence="3 10">Belongs to the FliL family.</text>
</comment>
<organism evidence="11 12">
    <name type="scientific">Halalkalibacter krulwichiae</name>
    <dbReference type="NCBI Taxonomy" id="199441"/>
    <lineage>
        <taxon>Bacteria</taxon>
        <taxon>Bacillati</taxon>
        <taxon>Bacillota</taxon>
        <taxon>Bacilli</taxon>
        <taxon>Bacillales</taxon>
        <taxon>Bacillaceae</taxon>
        <taxon>Halalkalibacter</taxon>
    </lineage>
</organism>
<dbReference type="STRING" id="199441.BkAM31D_14720"/>
<keyword evidence="11" id="KW-0966">Cell projection</keyword>
<keyword evidence="12" id="KW-1185">Reference proteome</keyword>
<sequence>MFKNKLVNIMLLILGSLTLVGVVAFVLITNYTNQPVPDAPPTIEEIIAHSFDTKEITTNLLSDDFIRASFRIHVDNKKALKEIQKRDFQVNNIILRALSGRKASGLAGPEGIAEFEDDIRKEINQLMQEGQVIQVYTTTWVIQ</sequence>
<reference evidence="11 12" key="1">
    <citation type="submission" date="2017-04" db="EMBL/GenBank/DDBJ databases">
        <title>Bacillus krulwichiae AM31D Genome sequencing and assembly.</title>
        <authorList>
            <person name="Krulwich T.A."/>
            <person name="Anastor L."/>
            <person name="Ehrlich R."/>
            <person name="Ehrlich G.D."/>
            <person name="Janto B."/>
        </authorList>
    </citation>
    <scope>NUCLEOTIDE SEQUENCE [LARGE SCALE GENOMIC DNA]</scope>
    <source>
        <strain evidence="11 12">AM31D</strain>
    </source>
</reference>
<dbReference type="Proteomes" id="UP000193006">
    <property type="component" value="Chromosome"/>
</dbReference>
<keyword evidence="7 10" id="KW-0283">Flagellar rotation</keyword>
<dbReference type="PANTHER" id="PTHR35091:SF2">
    <property type="entry name" value="FLAGELLAR PROTEIN FLIL"/>
    <property type="match status" value="1"/>
</dbReference>
<dbReference type="NCBIfam" id="NF005826">
    <property type="entry name" value="PRK07718.1"/>
    <property type="match status" value="1"/>
</dbReference>
<dbReference type="GO" id="GO:0009425">
    <property type="term" value="C:bacterial-type flagellum basal body"/>
    <property type="evidence" value="ECO:0007669"/>
    <property type="project" value="InterPro"/>
</dbReference>
<protein>
    <recommendedName>
        <fullName evidence="10">Flagellar protein FliL</fullName>
    </recommendedName>
</protein>
<evidence type="ECO:0000313" key="12">
    <source>
        <dbReference type="Proteomes" id="UP000193006"/>
    </source>
</evidence>
<evidence type="ECO:0000256" key="1">
    <source>
        <dbReference type="ARBA" id="ARBA00002254"/>
    </source>
</evidence>
<dbReference type="AlphaFoldDB" id="A0A1X9MHK8"/>
<gene>
    <name evidence="11" type="ORF">BkAM31D_14720</name>
</gene>
<feature type="transmembrane region" description="Helical" evidence="10">
    <location>
        <begin position="7"/>
        <end position="28"/>
    </location>
</feature>
<accession>A0A1X9MHK8</accession>
<evidence type="ECO:0000256" key="3">
    <source>
        <dbReference type="ARBA" id="ARBA00008281"/>
    </source>
</evidence>
<keyword evidence="6 10" id="KW-0812">Transmembrane</keyword>
<dbReference type="Pfam" id="PF03748">
    <property type="entry name" value="FliL"/>
    <property type="match status" value="1"/>
</dbReference>
<evidence type="ECO:0000256" key="6">
    <source>
        <dbReference type="ARBA" id="ARBA00022692"/>
    </source>
</evidence>
<keyword evidence="9 10" id="KW-0472">Membrane</keyword>
<evidence type="ECO:0000256" key="4">
    <source>
        <dbReference type="ARBA" id="ARBA00022475"/>
    </source>
</evidence>
<keyword evidence="11" id="KW-0282">Flagellum</keyword>
<keyword evidence="4 10" id="KW-1003">Cell membrane</keyword>
<dbReference type="InterPro" id="IPR005503">
    <property type="entry name" value="FliL"/>
</dbReference>
<evidence type="ECO:0000313" key="11">
    <source>
        <dbReference type="EMBL" id="ARK30991.1"/>
    </source>
</evidence>
<dbReference type="GO" id="GO:0005886">
    <property type="term" value="C:plasma membrane"/>
    <property type="evidence" value="ECO:0007669"/>
    <property type="project" value="UniProtKB-SubCell"/>
</dbReference>
<evidence type="ECO:0000256" key="8">
    <source>
        <dbReference type="ARBA" id="ARBA00022989"/>
    </source>
</evidence>
<dbReference type="GO" id="GO:0071978">
    <property type="term" value="P:bacterial-type flagellum-dependent swarming motility"/>
    <property type="evidence" value="ECO:0007669"/>
    <property type="project" value="TreeGrafter"/>
</dbReference>
<dbReference type="KEGG" id="bkw:BkAM31D_14720"/>
<comment type="subcellular location">
    <subcellularLocation>
        <location evidence="2">Cell membrane</location>
        <topology evidence="2">Single-pass membrane protein</topology>
    </subcellularLocation>
</comment>
<evidence type="ECO:0000256" key="7">
    <source>
        <dbReference type="ARBA" id="ARBA00022779"/>
    </source>
</evidence>
<dbReference type="RefSeq" id="WP_066150203.1">
    <property type="nucleotide sequence ID" value="NZ_CP020814.1"/>
</dbReference>
<evidence type="ECO:0000256" key="5">
    <source>
        <dbReference type="ARBA" id="ARBA00022500"/>
    </source>
</evidence>
<proteinExistence type="inferred from homology"/>
<keyword evidence="8 10" id="KW-1133">Transmembrane helix</keyword>
<evidence type="ECO:0000256" key="9">
    <source>
        <dbReference type="ARBA" id="ARBA00023136"/>
    </source>
</evidence>
<comment type="function">
    <text evidence="1 10">Controls the rotational direction of flagella during chemotaxis.</text>
</comment>
<dbReference type="PANTHER" id="PTHR35091">
    <property type="entry name" value="FLAGELLAR PROTEIN FLIL"/>
    <property type="match status" value="1"/>
</dbReference>
<name>A0A1X9MHK8_9BACI</name>